<evidence type="ECO:0000256" key="4">
    <source>
        <dbReference type="ARBA" id="ARBA00022829"/>
    </source>
</evidence>
<dbReference type="Pfam" id="PF16330">
    <property type="entry name" value="MukB_hinge"/>
    <property type="match status" value="1"/>
</dbReference>
<dbReference type="EMBL" id="UGWP01000004">
    <property type="protein sequence ID" value="SUF57961.1"/>
    <property type="molecule type" value="Genomic_DNA"/>
</dbReference>
<evidence type="ECO:0000313" key="14">
    <source>
        <dbReference type="EMBL" id="SUF57961.1"/>
    </source>
</evidence>
<evidence type="ECO:0000256" key="10">
    <source>
        <dbReference type="HAMAP-Rule" id="MF_01800"/>
    </source>
</evidence>
<evidence type="ECO:0000256" key="5">
    <source>
        <dbReference type="ARBA" id="ARBA00022840"/>
    </source>
</evidence>
<dbReference type="InterPro" id="IPR042501">
    <property type="entry name" value="MukB_hinge_sf"/>
</dbReference>
<keyword evidence="1 10" id="KW-0963">Cytoplasm</keyword>
<comment type="subcellular location">
    <subcellularLocation>
        <location evidence="10">Cytoplasm</location>
        <location evidence="10">Nucleoid</location>
    </subcellularLocation>
    <text evidence="10">Restricted to the nucleoid region.</text>
</comment>
<name>A0A379QNQ9_SALER</name>
<evidence type="ECO:0000256" key="9">
    <source>
        <dbReference type="ARBA" id="ARBA00023306"/>
    </source>
</evidence>
<dbReference type="GO" id="GO:0007059">
    <property type="term" value="P:chromosome segregation"/>
    <property type="evidence" value="ECO:0007669"/>
    <property type="project" value="UniProtKB-UniRule"/>
</dbReference>
<dbReference type="GO" id="GO:0030261">
    <property type="term" value="P:chromosome condensation"/>
    <property type="evidence" value="ECO:0007669"/>
    <property type="project" value="UniProtKB-KW"/>
</dbReference>
<dbReference type="GO" id="GO:0003677">
    <property type="term" value="F:DNA binding"/>
    <property type="evidence" value="ECO:0007669"/>
    <property type="project" value="UniProtKB-UniRule"/>
</dbReference>
<feature type="compositionally biased region" description="Basic and acidic residues" evidence="11">
    <location>
        <begin position="1051"/>
        <end position="1065"/>
    </location>
</feature>
<proteinExistence type="inferred from homology"/>
<evidence type="ECO:0000256" key="7">
    <source>
        <dbReference type="ARBA" id="ARBA00023067"/>
    </source>
</evidence>
<keyword evidence="9 10" id="KW-0131">Cell cycle</keyword>
<dbReference type="InterPro" id="IPR027417">
    <property type="entry name" value="P-loop_NTPase"/>
</dbReference>
<dbReference type="NCBIfam" id="NF003422">
    <property type="entry name" value="PRK04863.1"/>
    <property type="match status" value="1"/>
</dbReference>
<comment type="subunit">
    <text evidence="10">Homodimerization via its hinge domain. Binds to DNA via its C-terminal region. Interacts, and probably forms a ternary complex, with MukE and MukF via its C-terminal region. The complex formation is stimulated by calcium or magnesium. Interacts with tubulin-related protein FtsZ.</text>
</comment>
<dbReference type="Proteomes" id="UP000254597">
    <property type="component" value="Unassembled WGS sequence"/>
</dbReference>
<accession>A0A379QNQ9</accession>
<keyword evidence="2 10" id="KW-0132">Cell division</keyword>
<dbReference type="Gene3D" id="1.10.287.1490">
    <property type="match status" value="1"/>
</dbReference>
<comment type="similarity">
    <text evidence="10">Belongs to the SMC family. MukB subfamily.</text>
</comment>
<feature type="region of interest" description="Flexible hinge" evidence="10">
    <location>
        <begin position="666"/>
        <end position="783"/>
    </location>
</feature>
<dbReference type="PANTHER" id="PTHR42963">
    <property type="entry name" value="CHROMOSOME PARTITION PROTEIN MUKB"/>
    <property type="match status" value="1"/>
</dbReference>
<evidence type="ECO:0000256" key="6">
    <source>
        <dbReference type="ARBA" id="ARBA00023054"/>
    </source>
</evidence>
<dbReference type="GO" id="GO:0009295">
    <property type="term" value="C:nucleoid"/>
    <property type="evidence" value="ECO:0007669"/>
    <property type="project" value="UniProtKB-SubCell"/>
</dbReference>
<dbReference type="Gene3D" id="1.20.58.850">
    <property type="match status" value="1"/>
</dbReference>
<evidence type="ECO:0000259" key="12">
    <source>
        <dbReference type="Pfam" id="PF04310"/>
    </source>
</evidence>
<comment type="domain">
    <text evidence="10">The hinge domain, which separates the large intramolecular coiled coil regions, allows the homodimerization, forming a V-shaped homodimer.</text>
</comment>
<dbReference type="InterPro" id="IPR032520">
    <property type="entry name" value="MukB_hinge"/>
</dbReference>
<dbReference type="GO" id="GO:0006260">
    <property type="term" value="P:DNA replication"/>
    <property type="evidence" value="ECO:0007669"/>
    <property type="project" value="UniProtKB-UniRule"/>
</dbReference>
<evidence type="ECO:0000259" key="13">
    <source>
        <dbReference type="Pfam" id="PF16330"/>
    </source>
</evidence>
<dbReference type="FunFam" id="3.40.1140.10:FF:000001">
    <property type="entry name" value="Chromosome partition protein MukB"/>
    <property type="match status" value="1"/>
</dbReference>
<keyword evidence="4 10" id="KW-0159">Chromosome partition</keyword>
<dbReference type="Gene3D" id="1.20.5.420">
    <property type="entry name" value="Immunoglobulin FC, subunit C"/>
    <property type="match status" value="1"/>
</dbReference>
<dbReference type="FunFam" id="3.30.70.3500:FF:000001">
    <property type="entry name" value="Chromosome partition protein MukB"/>
    <property type="match status" value="1"/>
</dbReference>
<evidence type="ECO:0000256" key="3">
    <source>
        <dbReference type="ARBA" id="ARBA00022741"/>
    </source>
</evidence>
<feature type="coiled-coil region" evidence="10">
    <location>
        <begin position="515"/>
        <end position="600"/>
    </location>
</feature>
<dbReference type="PIRSF" id="PIRSF005246">
    <property type="entry name" value="MukB"/>
    <property type="match status" value="1"/>
</dbReference>
<feature type="coiled-coil region" evidence="10">
    <location>
        <begin position="838"/>
        <end position="915"/>
    </location>
</feature>
<gene>
    <name evidence="10 14" type="primary">mukB</name>
    <name evidence="14" type="ORF">NCTC10252_03257</name>
</gene>
<dbReference type="Pfam" id="PF13558">
    <property type="entry name" value="SbcC_Walker_B"/>
    <property type="match status" value="1"/>
</dbReference>
<comment type="function">
    <text evidence="10">Plays a central role in chromosome condensation, segregation and cell cycle progression. Functions as a homodimer, which is essential for chromosome partition. Involved in negative DNA supercoiling in vivo, and by this means organize and compact chromosomes. May achieve or facilitate chromosome segregation by condensation DNA from both sides of a centrally located replisome during cell division.</text>
</comment>
<keyword evidence="7 10" id="KW-0226">DNA condensation</keyword>
<dbReference type="GO" id="GO:0051301">
    <property type="term" value="P:cell division"/>
    <property type="evidence" value="ECO:0007669"/>
    <property type="project" value="UniProtKB-KW"/>
</dbReference>
<reference evidence="14 15" key="1">
    <citation type="submission" date="2018-06" db="EMBL/GenBank/DDBJ databases">
        <authorList>
            <consortium name="Pathogen Informatics"/>
            <person name="Doyle S."/>
        </authorList>
    </citation>
    <scope>NUCLEOTIDE SEQUENCE [LARGE SCALE GENOMIC DNA]</scope>
    <source>
        <strain evidence="14 15">NCTC10252</strain>
    </source>
</reference>
<evidence type="ECO:0000256" key="8">
    <source>
        <dbReference type="ARBA" id="ARBA00023125"/>
    </source>
</evidence>
<dbReference type="Pfam" id="PF04310">
    <property type="entry name" value="MukB"/>
    <property type="match status" value="1"/>
</dbReference>
<feature type="binding site" evidence="10">
    <location>
        <begin position="34"/>
        <end position="41"/>
    </location>
    <ligand>
        <name>ATP</name>
        <dbReference type="ChEBI" id="CHEBI:30616"/>
    </ligand>
</feature>
<feature type="domain" description="MukB N-terminal" evidence="12">
    <location>
        <begin position="2"/>
        <end position="227"/>
    </location>
</feature>
<feature type="coiled-coil region" evidence="10">
    <location>
        <begin position="343"/>
        <end position="412"/>
    </location>
</feature>
<evidence type="ECO:0000256" key="2">
    <source>
        <dbReference type="ARBA" id="ARBA00022618"/>
    </source>
</evidence>
<evidence type="ECO:0000256" key="11">
    <source>
        <dbReference type="SAM" id="MobiDB-lite"/>
    </source>
</evidence>
<dbReference type="InterPro" id="IPR007406">
    <property type="entry name" value="MukB_N_dom"/>
</dbReference>
<dbReference type="Gene3D" id="3.40.1140.10">
    <property type="match status" value="2"/>
</dbReference>
<dbReference type="GO" id="GO:0005737">
    <property type="term" value="C:cytoplasm"/>
    <property type="evidence" value="ECO:0007669"/>
    <property type="project" value="UniProtKB-UniRule"/>
</dbReference>
<dbReference type="HAMAP" id="MF_01800">
    <property type="entry name" value="MukB"/>
    <property type="match status" value="1"/>
</dbReference>
<feature type="domain" description="MukB hinge" evidence="13">
    <location>
        <begin position="645"/>
        <end position="810"/>
    </location>
</feature>
<evidence type="ECO:0000313" key="15">
    <source>
        <dbReference type="Proteomes" id="UP000254597"/>
    </source>
</evidence>
<keyword evidence="3 10" id="KW-0547">Nucleotide-binding</keyword>
<keyword evidence="8 10" id="KW-0238">DNA-binding</keyword>
<protein>
    <recommendedName>
        <fullName evidence="10">Chromosome partition protein MukB</fullName>
    </recommendedName>
    <alternativeName>
        <fullName evidence="10">Structural maintenance of chromosome-related protein</fullName>
    </alternativeName>
</protein>
<dbReference type="InterPro" id="IPR012090">
    <property type="entry name" value="MukB"/>
</dbReference>
<dbReference type="PANTHER" id="PTHR42963:SF1">
    <property type="entry name" value="DUF4476 DOMAIN-CONTAINING PROTEIN"/>
    <property type="match status" value="1"/>
</dbReference>
<organism evidence="14 15">
    <name type="scientific">Salmonella enterica</name>
    <name type="common">Salmonella choleraesuis</name>
    <dbReference type="NCBI Taxonomy" id="28901"/>
    <lineage>
        <taxon>Bacteria</taxon>
        <taxon>Pseudomonadati</taxon>
        <taxon>Pseudomonadota</taxon>
        <taxon>Gammaproteobacteria</taxon>
        <taxon>Enterobacterales</taxon>
        <taxon>Enterobacteriaceae</taxon>
        <taxon>Salmonella</taxon>
    </lineage>
</organism>
<evidence type="ECO:0000256" key="1">
    <source>
        <dbReference type="ARBA" id="ARBA00022490"/>
    </source>
</evidence>
<dbReference type="SUPFAM" id="SSF52540">
    <property type="entry name" value="P-loop containing nucleoside triphosphate hydrolases"/>
    <property type="match status" value="2"/>
</dbReference>
<keyword evidence="6 10" id="KW-0175">Coiled coil</keyword>
<dbReference type="GO" id="GO:0005524">
    <property type="term" value="F:ATP binding"/>
    <property type="evidence" value="ECO:0007669"/>
    <property type="project" value="UniProtKB-UniRule"/>
</dbReference>
<keyword evidence="5 10" id="KW-0067">ATP-binding</keyword>
<sequence>MIERGKFRSLTLINWNGFFARTFDLDELVTTLSGGNGAGKSTTMAAFVTALIPDLTLLHFRNTTEAGATSGSRDKGLHGKLKAGVCYSMLDTINSRHQRVVVGVRLQQVAGRDRKVDIKPFAIQGLPMSVQPTQLVTETLNERQARVLSLAELKDKLDEMEGVQFKQFNSITDYHSLMFDLGIIARRLRSASDRSKFYRLIEASLYGGISSAITRSLRDYLLPENSGVRKAFQDMEAALRENRLTLEAIRVTQSDRDLFKHLISEATDYVAADYMRHANERRVHLDQALAFRRELYTSRKQLAAEQYKHVDMARELGEHNGAEGSLEADYQAASDHLNLVQTALRQQEKIERYEADLEELQIRLEEQNEVVAEAADMQDENEARAEAAELEVDELKSQLADYQQALDVQQTRAIQYNQAISALARAKELCHLPDLTPESAAEWLDTFQAKEQEATEKLLSLEQKMSVAQTAHSQFEQAYQLVAAINGPLARSEAWDVARELLRDGVNQRHLAEQVQPLRMRLSELEQRLREQQEAERLLAEFCKRQGKNFDIDELEALHQELEARIAALSDNVANASEQRMALRQEQEQLQSRIQHLMQRAPIWLAAQNSLNQLSEQCGEEFTSSQEVTEYLQQLLEREREAIVERDEVGARKNTVDEEIERLSQPGGAEDQRLNALAERFGGVLLSEIYDDVSLEDAPYFSALYGPSRHAIVVPDLSQIAEQLEGLTDCPEDLYLIEGDPQSFDDSVFSVDELEKAVVVKIADRQWRYSRFPSLPIFGRAARENRIESLHAEREVLSERFATLSFDVQKTQRLHQAFSRFIGSHLSVAFEDDPEAEIRRLNGRRVELERALATHENDNQQQRIQFEQAKEGVSALNRLLPRLNLLADETLADRVDEIQERLDEAQEAARFVQQYGNQLAKLEPVVSVLQSDPEQFEQLKEDYAWSQQMQRDARQQAFALAEVVERRAHFSYSDSAEMLNGNSDLNEKLRQRLEQAEAERTRAREALRSHAAQLSQYSQVLASLKSSYDTKKELLNDLQRELQDIGVRADSGAEERARQRRDELHAQLSNNRSRRNQLEKALTFCEAEMDNLTRKLRKLERDYHEMREQVVTAKAGWCAVMRMVKDNGVERRLHRRELAYLSADELRSMSDKALGALRLAVADNEHLRDVLRLSEDPKRPERKIQFFVAVYQHLRERIRQDIIRTDDPVEAIEQMEIELSRLTEELTSREQKLAISSRSVANIIRKTIQREQNRIRMLNQGLQSVSFGQVNSVRLNVNVRETHATLLDVLSEQQEQHQDLFNSNRLTFSEALAKLYQRLNPQIDMGQRTPQTIGEELLDYRNYLEMEVEVNRGSDGWLRAESGALSTGEAIGTGMSILVMVVQSWEDEARRLRGKDISPCRLLFLDEAARLDARSIATLFELCERLQMQLIIAAPENISPEKGTTYKLVRKVFQNTEHVHVVGLRGFAPQLPETLPGTQTEDTPSEAS</sequence>
<feature type="region of interest" description="Disordered" evidence="11">
    <location>
        <begin position="1049"/>
        <end position="1074"/>
    </location>
</feature>
<dbReference type="FunFam" id="3.40.1140.10:FF:000002">
    <property type="entry name" value="Chromosome partition protein MukB"/>
    <property type="match status" value="1"/>
</dbReference>
<dbReference type="InterPro" id="IPR050308">
    <property type="entry name" value="MukB/SMC"/>
</dbReference>
<dbReference type="Gene3D" id="3.30.70.3500">
    <property type="entry name" value="MukB, hinge domain"/>
    <property type="match status" value="1"/>
</dbReference>